<accession>A0ABT6DEM0</accession>
<comment type="caution">
    <text evidence="1">The sequence shown here is derived from an EMBL/GenBank/DDBJ whole genome shotgun (WGS) entry which is preliminary data.</text>
</comment>
<gene>
    <name evidence="1" type="ORF">NWE73_00030</name>
</gene>
<reference evidence="1" key="1">
    <citation type="submission" date="2022-08" db="EMBL/GenBank/DDBJ databases">
        <title>Novel Bdellovibrio Species Isolated from Svalbard: Designation Bdellovibrio svalbardensis.</title>
        <authorList>
            <person name="Mitchell R.J."/>
            <person name="Choi S.Y."/>
        </authorList>
    </citation>
    <scope>NUCLEOTIDE SEQUENCE</scope>
    <source>
        <strain evidence="1">PAP01</strain>
    </source>
</reference>
<dbReference type="EMBL" id="JANRMI010000001">
    <property type="protein sequence ID" value="MDG0814730.1"/>
    <property type="molecule type" value="Genomic_DNA"/>
</dbReference>
<dbReference type="Proteomes" id="UP001152321">
    <property type="component" value="Unassembled WGS sequence"/>
</dbReference>
<dbReference type="Gene3D" id="1.10.10.410">
    <property type="match status" value="1"/>
</dbReference>
<dbReference type="InterPro" id="IPR003789">
    <property type="entry name" value="Asn/Gln_tRNA_amidoTrase-B-like"/>
</dbReference>
<dbReference type="SUPFAM" id="SSF89095">
    <property type="entry name" value="GatB/YqeY motif"/>
    <property type="match status" value="1"/>
</dbReference>
<dbReference type="Pfam" id="PF09424">
    <property type="entry name" value="YqeY"/>
    <property type="match status" value="1"/>
</dbReference>
<dbReference type="InterPro" id="IPR042184">
    <property type="entry name" value="YqeY/Aim41_N"/>
</dbReference>
<dbReference type="PANTHER" id="PTHR28055">
    <property type="entry name" value="ALTERED INHERITANCE OF MITOCHONDRIA PROTEIN 41, MITOCHONDRIAL"/>
    <property type="match status" value="1"/>
</dbReference>
<organism evidence="1 2">
    <name type="scientific">Bdellovibrio svalbardensis</name>
    <dbReference type="NCBI Taxonomy" id="2972972"/>
    <lineage>
        <taxon>Bacteria</taxon>
        <taxon>Pseudomonadati</taxon>
        <taxon>Bdellovibrionota</taxon>
        <taxon>Bdellovibrionia</taxon>
        <taxon>Bdellovibrionales</taxon>
        <taxon>Pseudobdellovibrionaceae</taxon>
        <taxon>Bdellovibrio</taxon>
    </lineage>
</organism>
<dbReference type="RefSeq" id="WP_277576217.1">
    <property type="nucleotide sequence ID" value="NZ_JANRMI010000001.1"/>
</dbReference>
<proteinExistence type="predicted"/>
<dbReference type="Gene3D" id="1.10.1510.10">
    <property type="entry name" value="Uncharacterised protein YqeY/AIM41 PF09424, N-terminal domain"/>
    <property type="match status" value="1"/>
</dbReference>
<sequence length="148" mass="16190">MEIRDKIAADVKAAMIAKESVKLGALRMLQAAIKNREIDMRPDAITPDEVLLVIKKLVKQRKESIDQFQQAGRQDLVDQETAELKVLEVYLPAQMGREQIEALVVEVIAALGAKTVKDMGPVMKEVIAKSGGAADNKIVSEVIKAKLA</sequence>
<evidence type="ECO:0000313" key="2">
    <source>
        <dbReference type="Proteomes" id="UP001152321"/>
    </source>
</evidence>
<dbReference type="PANTHER" id="PTHR28055:SF1">
    <property type="entry name" value="ALTERED INHERITANCE OF MITOCHONDRIA PROTEIN 41, MITOCHONDRIAL"/>
    <property type="match status" value="1"/>
</dbReference>
<evidence type="ECO:0000313" key="1">
    <source>
        <dbReference type="EMBL" id="MDG0814730.1"/>
    </source>
</evidence>
<name>A0ABT6DEM0_9BACT</name>
<dbReference type="InterPro" id="IPR023168">
    <property type="entry name" value="GatB_Yqey_C_2"/>
</dbReference>
<protein>
    <submittedName>
        <fullName evidence="1">GatB/YqeY domain-containing protein</fullName>
    </submittedName>
</protein>
<keyword evidence="2" id="KW-1185">Reference proteome</keyword>
<dbReference type="InterPro" id="IPR019004">
    <property type="entry name" value="YqeY/Aim41"/>
</dbReference>